<feature type="transmembrane region" description="Helical" evidence="1">
    <location>
        <begin position="73"/>
        <end position="94"/>
    </location>
</feature>
<organism evidence="2 3">
    <name type="scientific">Pseudaestuariivita atlantica</name>
    <dbReference type="NCBI Taxonomy" id="1317121"/>
    <lineage>
        <taxon>Bacteria</taxon>
        <taxon>Pseudomonadati</taxon>
        <taxon>Pseudomonadota</taxon>
        <taxon>Alphaproteobacteria</taxon>
        <taxon>Rhodobacterales</taxon>
        <taxon>Paracoccaceae</taxon>
        <taxon>Pseudaestuariivita</taxon>
    </lineage>
</organism>
<protein>
    <submittedName>
        <fullName evidence="2">Uncharacterized protein</fullName>
    </submittedName>
</protein>
<dbReference type="STRING" id="1317121.ATO11_08755"/>
<comment type="caution">
    <text evidence="2">The sequence shown here is derived from an EMBL/GenBank/DDBJ whole genome shotgun (WGS) entry which is preliminary data.</text>
</comment>
<dbReference type="EMBL" id="AQQZ01000003">
    <property type="protein sequence ID" value="KNG94286.1"/>
    <property type="molecule type" value="Genomic_DNA"/>
</dbReference>
<reference evidence="2 3" key="1">
    <citation type="journal article" date="2015" name="Int. J. Syst. Evol. Microbiol.">
        <title>Aestuariivita atlantica sp. nov., isolated from deep sea sediment of the Atlantic Ocean.</title>
        <authorList>
            <person name="Li G."/>
            <person name="Lai Q."/>
            <person name="Du Y."/>
            <person name="Liu X."/>
            <person name="Sun F."/>
            <person name="Shao Z."/>
        </authorList>
    </citation>
    <scope>NUCLEOTIDE SEQUENCE [LARGE SCALE GENOMIC DNA]</scope>
    <source>
        <strain evidence="2 3">22II-S11-z3</strain>
    </source>
</reference>
<sequence>MTGADDDDLSSRDAAKLRAYERIQSLGLPPWAGVIDIPVIGTLIGQGAKLWFARSLYVTAREDAVSGVSNQRLAWMAVLTLGTLAFLGAVMSMYGLLEAELSAGRLWIAQLAVAVFVILGLPYLIEGLGLLMGTLSHAGGGAARGLHARLNRFHRPTQNIFTPRHR</sequence>
<evidence type="ECO:0000256" key="1">
    <source>
        <dbReference type="SAM" id="Phobius"/>
    </source>
</evidence>
<keyword evidence="1" id="KW-0812">Transmembrane</keyword>
<keyword evidence="1" id="KW-1133">Transmembrane helix</keyword>
<name>A0A0L1JRB7_9RHOB</name>
<feature type="transmembrane region" description="Helical" evidence="1">
    <location>
        <begin position="31"/>
        <end position="52"/>
    </location>
</feature>
<evidence type="ECO:0000313" key="3">
    <source>
        <dbReference type="Proteomes" id="UP000036938"/>
    </source>
</evidence>
<feature type="transmembrane region" description="Helical" evidence="1">
    <location>
        <begin position="106"/>
        <end position="125"/>
    </location>
</feature>
<gene>
    <name evidence="2" type="ORF">ATO11_08755</name>
</gene>
<keyword evidence="3" id="KW-1185">Reference proteome</keyword>
<keyword evidence="1" id="KW-0472">Membrane</keyword>
<dbReference type="RefSeq" id="WP_050530443.1">
    <property type="nucleotide sequence ID" value="NZ_AQQZ01000003.1"/>
</dbReference>
<accession>A0A0L1JRB7</accession>
<dbReference type="AlphaFoldDB" id="A0A0L1JRB7"/>
<dbReference type="Proteomes" id="UP000036938">
    <property type="component" value="Unassembled WGS sequence"/>
</dbReference>
<proteinExistence type="predicted"/>
<evidence type="ECO:0000313" key="2">
    <source>
        <dbReference type="EMBL" id="KNG94286.1"/>
    </source>
</evidence>